<dbReference type="InterPro" id="IPR027056">
    <property type="entry name" value="Gluconate_2DH_su3"/>
</dbReference>
<comment type="caution">
    <text evidence="1">The sequence shown here is derived from an EMBL/GenBank/DDBJ whole genome shotgun (WGS) entry which is preliminary data.</text>
</comment>
<dbReference type="EMBL" id="JAJUOS010000002">
    <property type="protein sequence ID" value="MCE5972554.1"/>
    <property type="molecule type" value="Genomic_DNA"/>
</dbReference>
<name>A0ABS8YRQ2_9RHOB</name>
<proteinExistence type="predicted"/>
<protein>
    <submittedName>
        <fullName evidence="1">Gluconate 2-dehydrogenase subunit 3 family protein</fullName>
    </submittedName>
</protein>
<dbReference type="Proteomes" id="UP001521181">
    <property type="component" value="Unassembled WGS sequence"/>
</dbReference>
<organism evidence="1 2">
    <name type="scientific">Rhodobacter flavimaris</name>
    <dbReference type="NCBI Taxonomy" id="2907145"/>
    <lineage>
        <taxon>Bacteria</taxon>
        <taxon>Pseudomonadati</taxon>
        <taxon>Pseudomonadota</taxon>
        <taxon>Alphaproteobacteria</taxon>
        <taxon>Rhodobacterales</taxon>
        <taxon>Rhodobacter group</taxon>
        <taxon>Rhodobacter</taxon>
    </lineage>
</organism>
<evidence type="ECO:0000313" key="1">
    <source>
        <dbReference type="EMBL" id="MCE5972554.1"/>
    </source>
</evidence>
<reference evidence="1 2" key="1">
    <citation type="submission" date="2021-12" db="EMBL/GenBank/DDBJ databases">
        <title>Sinirhodobacter sp. WL0062 is a bacterium isolated from seawater.</title>
        <authorList>
            <person name="Wang L."/>
            <person name="He W."/>
            <person name="Zhang D.-F."/>
        </authorList>
    </citation>
    <scope>NUCLEOTIDE SEQUENCE [LARGE SCALE GENOMIC DNA]</scope>
    <source>
        <strain evidence="1 2">WL0062</strain>
    </source>
</reference>
<evidence type="ECO:0000313" key="2">
    <source>
        <dbReference type="Proteomes" id="UP001521181"/>
    </source>
</evidence>
<keyword evidence="2" id="KW-1185">Reference proteome</keyword>
<sequence>MPDSDWLEAAAPRLSRRSLLFQALSASLAGFAVPVLAQEGQVQSLGSLGSVLDTLLPADEFSPSATALRVDQDVMDFVAQNQLMLRLFVAALGWMDSLSDRPFGELPAQQRIAILSAMEQADYNQIPGRFFHILRSVAIEFYYARPEAIAGYPLSPAPQPAGYPPPWS</sequence>
<dbReference type="RefSeq" id="WP_233675570.1">
    <property type="nucleotide sequence ID" value="NZ_JAJUOS010000002.1"/>
</dbReference>
<dbReference type="Pfam" id="PF13618">
    <property type="entry name" value="Gluconate_2-dh3"/>
    <property type="match status" value="1"/>
</dbReference>
<gene>
    <name evidence="1" type="ORF">LZA78_03535</name>
</gene>
<accession>A0ABS8YRQ2</accession>